<proteinExistence type="predicted"/>
<organism evidence="1 2">
    <name type="scientific">Allacma fusca</name>
    <dbReference type="NCBI Taxonomy" id="39272"/>
    <lineage>
        <taxon>Eukaryota</taxon>
        <taxon>Metazoa</taxon>
        <taxon>Ecdysozoa</taxon>
        <taxon>Arthropoda</taxon>
        <taxon>Hexapoda</taxon>
        <taxon>Collembola</taxon>
        <taxon>Symphypleona</taxon>
        <taxon>Sminthuridae</taxon>
        <taxon>Allacma</taxon>
    </lineage>
</organism>
<reference evidence="1" key="1">
    <citation type="submission" date="2021-06" db="EMBL/GenBank/DDBJ databases">
        <authorList>
            <person name="Hodson N. C."/>
            <person name="Mongue J. A."/>
            <person name="Jaron S. K."/>
        </authorList>
    </citation>
    <scope>NUCLEOTIDE SEQUENCE</scope>
</reference>
<evidence type="ECO:0008006" key="3">
    <source>
        <dbReference type="Google" id="ProtNLM"/>
    </source>
</evidence>
<protein>
    <recommendedName>
        <fullName evidence="3">Terpenoid synthase</fullName>
    </recommendedName>
</protein>
<sequence length="295" mass="34503">MAAAQEEFLHATFDKTVTLGTEKATLKGKFLFCWPYVWEESTNWDVIHKATETVTNWARTCFPQESVSLQLVRSSVIFSYNSCPSYWRQKPEEPSIYAKLILYSKAMHLLFQIDDTSEAEVEPARNFIDLFHDCAMDLKVNFGVTKELGQYFARSAAYCFIMQTWCDDKDQTFLLNLYTQYHLRIFPGGTNSMEELIFLLQRIYVPASVRTQIRSGIDAIKFTGFLTVRTNDVIATEKEWQDKVRIGTRVDNIVFHYMEATNYSFEEAVSRAITEHNFALKEFYDFFEYFKINQD</sequence>
<dbReference type="AlphaFoldDB" id="A0A8J2KYP7"/>
<dbReference type="EMBL" id="CAJVCH010523310">
    <property type="protein sequence ID" value="CAG7821860.1"/>
    <property type="molecule type" value="Genomic_DNA"/>
</dbReference>
<evidence type="ECO:0000313" key="1">
    <source>
        <dbReference type="EMBL" id="CAG7821860.1"/>
    </source>
</evidence>
<name>A0A8J2KYP7_9HEXA</name>
<dbReference type="Proteomes" id="UP000708208">
    <property type="component" value="Unassembled WGS sequence"/>
</dbReference>
<comment type="caution">
    <text evidence="1">The sequence shown here is derived from an EMBL/GenBank/DDBJ whole genome shotgun (WGS) entry which is preliminary data.</text>
</comment>
<evidence type="ECO:0000313" key="2">
    <source>
        <dbReference type="Proteomes" id="UP000708208"/>
    </source>
</evidence>
<accession>A0A8J2KYP7</accession>
<keyword evidence="2" id="KW-1185">Reference proteome</keyword>
<gene>
    <name evidence="1" type="ORF">AFUS01_LOCUS32166</name>
</gene>